<dbReference type="OrthoDB" id="5984537at2759"/>
<reference evidence="2" key="1">
    <citation type="submission" date="2023-01" db="EMBL/GenBank/DDBJ databases">
        <title>Genome assembly of the deep-sea coral Lophelia pertusa.</title>
        <authorList>
            <person name="Herrera S."/>
            <person name="Cordes E."/>
        </authorList>
    </citation>
    <scope>NUCLEOTIDE SEQUENCE</scope>
    <source>
        <strain evidence="2">USNM1676648</strain>
        <tissue evidence="2">Polyp</tissue>
    </source>
</reference>
<dbReference type="Pfam" id="PF07714">
    <property type="entry name" value="PK_Tyr_Ser-Thr"/>
    <property type="match status" value="1"/>
</dbReference>
<dbReference type="PANTHER" id="PTHR24416">
    <property type="entry name" value="TYROSINE-PROTEIN KINASE RECEPTOR"/>
    <property type="match status" value="1"/>
</dbReference>
<dbReference type="InterPro" id="IPR001245">
    <property type="entry name" value="Ser-Thr/Tyr_kinase_cat_dom"/>
</dbReference>
<proteinExistence type="predicted"/>
<dbReference type="Proteomes" id="UP001163046">
    <property type="component" value="Unassembled WGS sequence"/>
</dbReference>
<feature type="domain" description="Serine-threonine/tyrosine-protein kinase catalytic" evidence="1">
    <location>
        <begin position="1"/>
        <end position="48"/>
    </location>
</feature>
<sequence length="58" mass="6730">MTGEEVFNYVASGRRLPRTSSMNSEVYNVMLQCWQENPSKRPTFRSIASWAETVAYDH</sequence>
<evidence type="ECO:0000313" key="2">
    <source>
        <dbReference type="EMBL" id="KAJ7391298.1"/>
    </source>
</evidence>
<dbReference type="GO" id="GO:0007169">
    <property type="term" value="P:cell surface receptor protein tyrosine kinase signaling pathway"/>
    <property type="evidence" value="ECO:0007669"/>
    <property type="project" value="TreeGrafter"/>
</dbReference>
<dbReference type="GO" id="GO:0004714">
    <property type="term" value="F:transmembrane receptor protein tyrosine kinase activity"/>
    <property type="evidence" value="ECO:0007669"/>
    <property type="project" value="TreeGrafter"/>
</dbReference>
<organism evidence="2 3">
    <name type="scientific">Desmophyllum pertusum</name>
    <dbReference type="NCBI Taxonomy" id="174260"/>
    <lineage>
        <taxon>Eukaryota</taxon>
        <taxon>Metazoa</taxon>
        <taxon>Cnidaria</taxon>
        <taxon>Anthozoa</taxon>
        <taxon>Hexacorallia</taxon>
        <taxon>Scleractinia</taxon>
        <taxon>Caryophylliina</taxon>
        <taxon>Caryophylliidae</taxon>
        <taxon>Desmophyllum</taxon>
    </lineage>
</organism>
<dbReference type="InterPro" id="IPR050122">
    <property type="entry name" value="RTK"/>
</dbReference>
<dbReference type="InterPro" id="IPR011009">
    <property type="entry name" value="Kinase-like_dom_sf"/>
</dbReference>
<name>A0A9X0A1S9_9CNID</name>
<dbReference type="AlphaFoldDB" id="A0A9X0A1S9"/>
<dbReference type="EMBL" id="MU825407">
    <property type="protein sequence ID" value="KAJ7391298.1"/>
    <property type="molecule type" value="Genomic_DNA"/>
</dbReference>
<accession>A0A9X0A1S9</accession>
<dbReference type="PANTHER" id="PTHR24416:SF611">
    <property type="entry name" value="TYROSINE-PROTEIN KINASE TRANSMEMBRANE RECEPTOR ROR"/>
    <property type="match status" value="1"/>
</dbReference>
<dbReference type="GO" id="GO:0043235">
    <property type="term" value="C:receptor complex"/>
    <property type="evidence" value="ECO:0007669"/>
    <property type="project" value="TreeGrafter"/>
</dbReference>
<keyword evidence="3" id="KW-1185">Reference proteome</keyword>
<dbReference type="Gene3D" id="1.10.510.10">
    <property type="entry name" value="Transferase(Phosphotransferase) domain 1"/>
    <property type="match status" value="1"/>
</dbReference>
<protein>
    <recommendedName>
        <fullName evidence="1">Serine-threonine/tyrosine-protein kinase catalytic domain-containing protein</fullName>
    </recommendedName>
</protein>
<evidence type="ECO:0000259" key="1">
    <source>
        <dbReference type="Pfam" id="PF07714"/>
    </source>
</evidence>
<dbReference type="GO" id="GO:0005886">
    <property type="term" value="C:plasma membrane"/>
    <property type="evidence" value="ECO:0007669"/>
    <property type="project" value="TreeGrafter"/>
</dbReference>
<evidence type="ECO:0000313" key="3">
    <source>
        <dbReference type="Proteomes" id="UP001163046"/>
    </source>
</evidence>
<gene>
    <name evidence="2" type="ORF">OS493_019430</name>
</gene>
<dbReference type="SUPFAM" id="SSF56112">
    <property type="entry name" value="Protein kinase-like (PK-like)"/>
    <property type="match status" value="1"/>
</dbReference>
<comment type="caution">
    <text evidence="2">The sequence shown here is derived from an EMBL/GenBank/DDBJ whole genome shotgun (WGS) entry which is preliminary data.</text>
</comment>